<feature type="domain" description="Sigma-54 factor interaction" evidence="5">
    <location>
        <begin position="145"/>
        <end position="375"/>
    </location>
</feature>
<dbReference type="GO" id="GO:0006355">
    <property type="term" value="P:regulation of DNA-templated transcription"/>
    <property type="evidence" value="ECO:0007669"/>
    <property type="project" value="InterPro"/>
</dbReference>
<keyword evidence="3" id="KW-0805">Transcription regulation</keyword>
<comment type="caution">
    <text evidence="7">The sequence shown here is derived from an EMBL/GenBank/DDBJ whole genome shotgun (WGS) entry which is preliminary data.</text>
</comment>
<organism evidence="7 8">
    <name type="scientific">Sulfoacidibacillus ferrooxidans</name>
    <dbReference type="NCBI Taxonomy" id="2005001"/>
    <lineage>
        <taxon>Bacteria</taxon>
        <taxon>Bacillati</taxon>
        <taxon>Bacillota</taxon>
        <taxon>Bacilli</taxon>
        <taxon>Bacillales</taxon>
        <taxon>Alicyclobacillaceae</taxon>
        <taxon>Sulfoacidibacillus</taxon>
    </lineage>
</organism>
<dbReference type="Pfam" id="PF00989">
    <property type="entry name" value="PAS"/>
    <property type="match status" value="1"/>
</dbReference>
<reference evidence="7" key="1">
    <citation type="submission" date="2022-03" db="EMBL/GenBank/DDBJ databases">
        <title>Draft Genome Sequence of Firmicute Strain S0AB, a Heterotrophic Iron/Sulfur-Oxidizing Extreme Acidophile.</title>
        <authorList>
            <person name="Vergara E."/>
            <person name="Pakostova E."/>
            <person name="Johnson D.B."/>
            <person name="Holmes D.S."/>
        </authorList>
    </citation>
    <scope>NUCLEOTIDE SEQUENCE</scope>
    <source>
        <strain evidence="7">S0AB</strain>
    </source>
</reference>
<dbReference type="PROSITE" id="PS50112">
    <property type="entry name" value="PAS"/>
    <property type="match status" value="1"/>
</dbReference>
<dbReference type="FunFam" id="3.40.50.300:FF:000006">
    <property type="entry name" value="DNA-binding transcriptional regulator NtrC"/>
    <property type="match status" value="1"/>
</dbReference>
<dbReference type="SUPFAM" id="SSF52540">
    <property type="entry name" value="P-loop containing nucleoside triphosphate hydrolases"/>
    <property type="match status" value="1"/>
</dbReference>
<dbReference type="NCBIfam" id="TIGR00229">
    <property type="entry name" value="sensory_box"/>
    <property type="match status" value="1"/>
</dbReference>
<dbReference type="SUPFAM" id="SSF55785">
    <property type="entry name" value="PYP-like sensor domain (PAS domain)"/>
    <property type="match status" value="1"/>
</dbReference>
<dbReference type="InterPro" id="IPR002078">
    <property type="entry name" value="Sigma_54_int"/>
</dbReference>
<dbReference type="Gene3D" id="1.10.8.60">
    <property type="match status" value="1"/>
</dbReference>
<dbReference type="PANTHER" id="PTHR32071:SF121">
    <property type="entry name" value="SIGMA L-DEPENDENT TRANSCRIPTIONAL REGULATOR YQIR-RELATED"/>
    <property type="match status" value="1"/>
</dbReference>
<dbReference type="Pfam" id="PF25601">
    <property type="entry name" value="AAA_lid_14"/>
    <property type="match status" value="1"/>
</dbReference>
<dbReference type="PROSITE" id="PS00688">
    <property type="entry name" value="SIGMA54_INTERACT_3"/>
    <property type="match status" value="1"/>
</dbReference>
<dbReference type="GO" id="GO:0043565">
    <property type="term" value="F:sequence-specific DNA binding"/>
    <property type="evidence" value="ECO:0007669"/>
    <property type="project" value="InterPro"/>
</dbReference>
<dbReference type="Gene3D" id="1.10.10.60">
    <property type="entry name" value="Homeodomain-like"/>
    <property type="match status" value="1"/>
</dbReference>
<dbReference type="InterPro" id="IPR000014">
    <property type="entry name" value="PAS"/>
</dbReference>
<dbReference type="PROSITE" id="PS50045">
    <property type="entry name" value="SIGMA54_INTERACT_4"/>
    <property type="match status" value="1"/>
</dbReference>
<evidence type="ECO:0000259" key="5">
    <source>
        <dbReference type="PROSITE" id="PS50045"/>
    </source>
</evidence>
<dbReference type="Gene3D" id="3.30.450.20">
    <property type="entry name" value="PAS domain"/>
    <property type="match status" value="1"/>
</dbReference>
<keyword evidence="1" id="KW-0547">Nucleotide-binding</keyword>
<accession>A0A9X1VAW1</accession>
<evidence type="ECO:0000256" key="1">
    <source>
        <dbReference type="ARBA" id="ARBA00022741"/>
    </source>
</evidence>
<proteinExistence type="predicted"/>
<evidence type="ECO:0000256" key="2">
    <source>
        <dbReference type="ARBA" id="ARBA00022840"/>
    </source>
</evidence>
<dbReference type="Pfam" id="PF02954">
    <property type="entry name" value="HTH_8"/>
    <property type="match status" value="1"/>
</dbReference>
<dbReference type="InterPro" id="IPR058031">
    <property type="entry name" value="AAA_lid_NorR"/>
</dbReference>
<dbReference type="InterPro" id="IPR027417">
    <property type="entry name" value="P-loop_NTPase"/>
</dbReference>
<dbReference type="CDD" id="cd00009">
    <property type="entry name" value="AAA"/>
    <property type="match status" value="1"/>
</dbReference>
<dbReference type="InterPro" id="IPR025944">
    <property type="entry name" value="Sigma_54_int_dom_CS"/>
</dbReference>
<dbReference type="EMBL" id="JALBUF010000007">
    <property type="protein sequence ID" value="MCI0183905.1"/>
    <property type="molecule type" value="Genomic_DNA"/>
</dbReference>
<dbReference type="SUPFAM" id="SSF46689">
    <property type="entry name" value="Homeodomain-like"/>
    <property type="match status" value="1"/>
</dbReference>
<dbReference type="CDD" id="cd00130">
    <property type="entry name" value="PAS"/>
    <property type="match status" value="1"/>
</dbReference>
<dbReference type="PRINTS" id="PR01590">
    <property type="entry name" value="HTHFIS"/>
</dbReference>
<feature type="domain" description="PAS" evidence="6">
    <location>
        <begin position="11"/>
        <end position="57"/>
    </location>
</feature>
<evidence type="ECO:0000256" key="4">
    <source>
        <dbReference type="ARBA" id="ARBA00023163"/>
    </source>
</evidence>
<dbReference type="SMART" id="SM00382">
    <property type="entry name" value="AAA"/>
    <property type="match status" value="1"/>
</dbReference>
<dbReference type="InterPro" id="IPR003593">
    <property type="entry name" value="AAA+_ATPase"/>
</dbReference>
<dbReference type="InterPro" id="IPR013767">
    <property type="entry name" value="PAS_fold"/>
</dbReference>
<dbReference type="Gene3D" id="3.40.50.300">
    <property type="entry name" value="P-loop containing nucleotide triphosphate hydrolases"/>
    <property type="match status" value="1"/>
</dbReference>
<protein>
    <submittedName>
        <fullName evidence="7">Arginine utilization regulatory protein RocR</fullName>
    </submittedName>
</protein>
<evidence type="ECO:0000313" key="7">
    <source>
        <dbReference type="EMBL" id="MCI0183905.1"/>
    </source>
</evidence>
<dbReference type="InterPro" id="IPR009057">
    <property type="entry name" value="Homeodomain-like_sf"/>
</dbReference>
<gene>
    <name evidence="7" type="primary">rocR_2</name>
    <name evidence="7" type="ORF">MM817_02197</name>
</gene>
<keyword evidence="4" id="KW-0804">Transcription</keyword>
<dbReference type="InterPro" id="IPR035965">
    <property type="entry name" value="PAS-like_dom_sf"/>
</dbReference>
<dbReference type="PANTHER" id="PTHR32071">
    <property type="entry name" value="TRANSCRIPTIONAL REGULATORY PROTEIN"/>
    <property type="match status" value="1"/>
</dbReference>
<evidence type="ECO:0000313" key="8">
    <source>
        <dbReference type="Proteomes" id="UP001139263"/>
    </source>
</evidence>
<keyword evidence="2" id="KW-0067">ATP-binding</keyword>
<dbReference type="SMART" id="SM00091">
    <property type="entry name" value="PAS"/>
    <property type="match status" value="1"/>
</dbReference>
<dbReference type="InterPro" id="IPR002197">
    <property type="entry name" value="HTH_Fis"/>
</dbReference>
<name>A0A9X1VAW1_9BACL</name>
<evidence type="ECO:0000256" key="3">
    <source>
        <dbReference type="ARBA" id="ARBA00023015"/>
    </source>
</evidence>
<evidence type="ECO:0000259" key="6">
    <source>
        <dbReference type="PROSITE" id="PS50112"/>
    </source>
</evidence>
<dbReference type="GO" id="GO:0005524">
    <property type="term" value="F:ATP binding"/>
    <property type="evidence" value="ECO:0007669"/>
    <property type="project" value="UniProtKB-KW"/>
</dbReference>
<keyword evidence="8" id="KW-1185">Reference proteome</keyword>
<dbReference type="AlphaFoldDB" id="A0A9X1VAW1"/>
<sequence length="464" mass="51345">MRGELIVTSEIQTLLEAIIHSTQDAISVVDSDGIGILINPAYTRLTGLEEEQVIGKSADVDIAEGESVHLKVLQTRLAVRNVKMKVGPKGRDVIVNVAPILVGDELKGSVAVIHDISEMRALSEELERARKRIRKLEAKYTFEDILGTSIAMTAAVEAAKRAAETKATVLLRGESGCGKELFAHAIHNASDRKYNQFVRVNCAAIAEGLLESELFGYVEGAFSGARKGGKKGLFEEANDGSIFLDEIAELSLSTQAKLLRVLQEREILRVGGAMPIAVNVRVIAATHVHLEQAIAQGKFREDLYYRLNVLPIMIPPLRHRIEDIPILTHMMIDRFNLDFGRSVKRISEEALTRLSEYAWPGNVRELENVIGRAMIQAKYQDSTIESAQIDLPEHSVKASTHAITPFPTIVSLEEIVREAERHALLEALNESNDNKTQAAKRLGISIRTLYYKLERLGISDQSTM</sequence>
<dbReference type="Pfam" id="PF00158">
    <property type="entry name" value="Sigma54_activat"/>
    <property type="match status" value="1"/>
</dbReference>
<dbReference type="Proteomes" id="UP001139263">
    <property type="component" value="Unassembled WGS sequence"/>
</dbReference>